<dbReference type="InterPro" id="IPR014048">
    <property type="entry name" value="MethylDNA_cys_MeTrfase_DNA-bd"/>
</dbReference>
<dbReference type="InterPro" id="IPR009057">
    <property type="entry name" value="Homeodomain-like_sf"/>
</dbReference>
<keyword evidence="4" id="KW-0227">DNA damage</keyword>
<dbReference type="AlphaFoldDB" id="U2DK41"/>
<evidence type="ECO:0000256" key="4">
    <source>
        <dbReference type="ARBA" id="ARBA00022763"/>
    </source>
</evidence>
<dbReference type="Gene3D" id="1.10.10.10">
    <property type="entry name" value="Winged helix-like DNA-binding domain superfamily/Winged helix DNA-binding domain"/>
    <property type="match status" value="1"/>
</dbReference>
<comment type="caution">
    <text evidence="10">The sequence shown here is derived from an EMBL/GenBank/DDBJ whole genome shotgun (WGS) entry which is preliminary data.</text>
</comment>
<dbReference type="GO" id="GO:0003700">
    <property type="term" value="F:DNA-binding transcription factor activity"/>
    <property type="evidence" value="ECO:0007669"/>
    <property type="project" value="InterPro"/>
</dbReference>
<dbReference type="PANTHER" id="PTHR10815">
    <property type="entry name" value="METHYLATED-DNA--PROTEIN-CYSTEINE METHYLTRANSFERASE"/>
    <property type="match status" value="1"/>
</dbReference>
<accession>U2DK41</accession>
<reference evidence="10 11" key="1">
    <citation type="submission" date="2013-08" db="EMBL/GenBank/DDBJ databases">
        <authorList>
            <person name="Weinstock G."/>
            <person name="Sodergren E."/>
            <person name="Wylie T."/>
            <person name="Fulton L."/>
            <person name="Fulton R."/>
            <person name="Fronick C."/>
            <person name="O'Laughlin M."/>
            <person name="Godfrey J."/>
            <person name="Miner T."/>
            <person name="Herter B."/>
            <person name="Appelbaum E."/>
            <person name="Cordes M."/>
            <person name="Lek S."/>
            <person name="Wollam A."/>
            <person name="Pepin K.H."/>
            <person name="Palsikar V.B."/>
            <person name="Mitreva M."/>
            <person name="Wilson R.K."/>
        </authorList>
    </citation>
    <scope>NUCLEOTIDE SEQUENCE [LARGE SCALE GENOMIC DNA]</scope>
    <source>
        <strain evidence="10 11">F0041</strain>
    </source>
</reference>
<evidence type="ECO:0000259" key="9">
    <source>
        <dbReference type="PROSITE" id="PS01124"/>
    </source>
</evidence>
<dbReference type="Proteomes" id="UP000016496">
    <property type="component" value="Unassembled WGS sequence"/>
</dbReference>
<evidence type="ECO:0000256" key="5">
    <source>
        <dbReference type="ARBA" id="ARBA00023015"/>
    </source>
</evidence>
<dbReference type="PANTHER" id="PTHR10815:SF13">
    <property type="entry name" value="METHYLATED-DNA--PROTEIN-CYSTEINE METHYLTRANSFERASE"/>
    <property type="match status" value="1"/>
</dbReference>
<evidence type="ECO:0000256" key="3">
    <source>
        <dbReference type="ARBA" id="ARBA00022679"/>
    </source>
</evidence>
<dbReference type="InterPro" id="IPR001497">
    <property type="entry name" value="MethylDNA_cys_MeTrfase_AS"/>
</dbReference>
<evidence type="ECO:0000256" key="7">
    <source>
        <dbReference type="ARBA" id="ARBA00023204"/>
    </source>
</evidence>
<dbReference type="Pfam" id="PF01035">
    <property type="entry name" value="DNA_binding_1"/>
    <property type="match status" value="1"/>
</dbReference>
<evidence type="ECO:0000313" key="10">
    <source>
        <dbReference type="EMBL" id="ERI81887.1"/>
    </source>
</evidence>
<dbReference type="InterPro" id="IPR036217">
    <property type="entry name" value="MethylDNA_cys_MeTrfase_DNAb"/>
</dbReference>
<dbReference type="PATRIC" id="fig|1321819.3.peg.2617"/>
<dbReference type="GO" id="GO:0032259">
    <property type="term" value="P:methylation"/>
    <property type="evidence" value="ECO:0007669"/>
    <property type="project" value="UniProtKB-KW"/>
</dbReference>
<name>U2DK41_9BACE</name>
<evidence type="ECO:0000256" key="2">
    <source>
        <dbReference type="ARBA" id="ARBA00022603"/>
    </source>
</evidence>
<keyword evidence="7" id="KW-0234">DNA repair</keyword>
<sequence length="470" mass="51191">MNHYEHISVAVRYLMDHRREEPSSDELARAAGVAPLYLRQMFAEWAGVSPEQFAEYLTPESLKREILRTHRLIEAAEAAGNLCGLRGRVPEVTIKAVGSGQDRPGNGGKEQDYVVDFYNLPFGHKLSVKHKEEKHPEDCCNAFVESEWGSWDREGDCAADFYKEGKESTAEHGSADANVCGDSQDCCKASAGEHGLSDANVCGDSQDRHKASGAEHGLLDTNVCGGSQDCCKASAGEHGLLDANVCGDSQDRYKASAAEHGFGDANVCGDSQDRHKASAVACDFAGTITNPVRKTAATLFPVEYGFAETPFGSCFIAATPLGVCRLCFADGARDEVLASFRAEWQAEHYVQNDEMAAAVVRQVFSGGIAPLRLHLRGTPFRMKVWKALLEIPSGSVLTYSDLSSIIRHEKAVRAVASAVAVNPVGLIIPCHRVIRKEGAVGEYRWKSERKACILGWERAWRDNAERIAGR</sequence>
<dbReference type="PROSITE" id="PS00374">
    <property type="entry name" value="MGMT"/>
    <property type="match status" value="1"/>
</dbReference>
<dbReference type="OrthoDB" id="9802228at2"/>
<protein>
    <submittedName>
        <fullName evidence="10">6-O-methylguanine DNA methyltransferase, DNA binding domain protein</fullName>
    </submittedName>
</protein>
<dbReference type="SUPFAM" id="SSF53155">
    <property type="entry name" value="Methylated DNA-protein cysteine methyltransferase domain"/>
    <property type="match status" value="1"/>
</dbReference>
<dbReference type="CDD" id="cd06445">
    <property type="entry name" value="ATase"/>
    <property type="match status" value="1"/>
</dbReference>
<gene>
    <name evidence="10" type="ORF">HMPREF1981_02829</name>
</gene>
<dbReference type="GO" id="GO:0003908">
    <property type="term" value="F:methylated-DNA-[protein]-cysteine S-methyltransferase activity"/>
    <property type="evidence" value="ECO:0007669"/>
    <property type="project" value="UniProtKB-EC"/>
</dbReference>
<dbReference type="Gene3D" id="3.30.160.70">
    <property type="entry name" value="Methylated DNA-protein cysteine methyltransferase domain"/>
    <property type="match status" value="1"/>
</dbReference>
<comment type="catalytic activity">
    <reaction evidence="8">
        <text>a 6-O-methyl-2'-deoxyguanosine in DNA + L-cysteinyl-[protein] = S-methyl-L-cysteinyl-[protein] + a 2'-deoxyguanosine in DNA</text>
        <dbReference type="Rhea" id="RHEA:24000"/>
        <dbReference type="Rhea" id="RHEA-COMP:10131"/>
        <dbReference type="Rhea" id="RHEA-COMP:10132"/>
        <dbReference type="Rhea" id="RHEA-COMP:11367"/>
        <dbReference type="Rhea" id="RHEA-COMP:11368"/>
        <dbReference type="ChEBI" id="CHEBI:29950"/>
        <dbReference type="ChEBI" id="CHEBI:82612"/>
        <dbReference type="ChEBI" id="CHEBI:85445"/>
        <dbReference type="ChEBI" id="CHEBI:85448"/>
        <dbReference type="EC" id="2.1.1.63"/>
    </reaction>
</comment>
<dbReference type="SUPFAM" id="SSF46689">
    <property type="entry name" value="Homeodomain-like"/>
    <property type="match status" value="1"/>
</dbReference>
<dbReference type="NCBIfam" id="TIGR00589">
    <property type="entry name" value="ogt"/>
    <property type="match status" value="1"/>
</dbReference>
<dbReference type="InterPro" id="IPR036388">
    <property type="entry name" value="WH-like_DNA-bd_sf"/>
</dbReference>
<organism evidence="10 11">
    <name type="scientific">Bacteroides pyogenes F0041</name>
    <dbReference type="NCBI Taxonomy" id="1321819"/>
    <lineage>
        <taxon>Bacteria</taxon>
        <taxon>Pseudomonadati</taxon>
        <taxon>Bacteroidota</taxon>
        <taxon>Bacteroidia</taxon>
        <taxon>Bacteroidales</taxon>
        <taxon>Bacteroidaceae</taxon>
        <taxon>Bacteroides</taxon>
    </lineage>
</organism>
<dbReference type="InterPro" id="IPR036631">
    <property type="entry name" value="MGMT_N_sf"/>
</dbReference>
<dbReference type="RefSeq" id="WP_021646518.1">
    <property type="nucleotide sequence ID" value="NZ_KE993148.1"/>
</dbReference>
<dbReference type="Gene3D" id="1.10.10.60">
    <property type="entry name" value="Homeodomain-like"/>
    <property type="match status" value="1"/>
</dbReference>
<proteinExistence type="predicted"/>
<comment type="catalytic activity">
    <reaction evidence="1">
        <text>a 4-O-methyl-thymidine in DNA + L-cysteinyl-[protein] = a thymidine in DNA + S-methyl-L-cysteinyl-[protein]</text>
        <dbReference type="Rhea" id="RHEA:53428"/>
        <dbReference type="Rhea" id="RHEA-COMP:10131"/>
        <dbReference type="Rhea" id="RHEA-COMP:10132"/>
        <dbReference type="Rhea" id="RHEA-COMP:13555"/>
        <dbReference type="Rhea" id="RHEA-COMP:13556"/>
        <dbReference type="ChEBI" id="CHEBI:29950"/>
        <dbReference type="ChEBI" id="CHEBI:82612"/>
        <dbReference type="ChEBI" id="CHEBI:137386"/>
        <dbReference type="ChEBI" id="CHEBI:137387"/>
        <dbReference type="EC" id="2.1.1.63"/>
    </reaction>
</comment>
<dbReference type="InterPro" id="IPR018060">
    <property type="entry name" value="HTH_AraC"/>
</dbReference>
<evidence type="ECO:0000256" key="8">
    <source>
        <dbReference type="ARBA" id="ARBA00049348"/>
    </source>
</evidence>
<dbReference type="SUPFAM" id="SSF46767">
    <property type="entry name" value="Methylated DNA-protein cysteine methyltransferase, C-terminal domain"/>
    <property type="match status" value="1"/>
</dbReference>
<dbReference type="HOGENOM" id="CLU_580957_0_0_10"/>
<dbReference type="PROSITE" id="PS01124">
    <property type="entry name" value="HTH_ARAC_FAMILY_2"/>
    <property type="match status" value="1"/>
</dbReference>
<evidence type="ECO:0000256" key="1">
    <source>
        <dbReference type="ARBA" id="ARBA00001286"/>
    </source>
</evidence>
<evidence type="ECO:0000313" key="11">
    <source>
        <dbReference type="Proteomes" id="UP000016496"/>
    </source>
</evidence>
<keyword evidence="2 10" id="KW-0489">Methyltransferase</keyword>
<dbReference type="GO" id="GO:0006281">
    <property type="term" value="P:DNA repair"/>
    <property type="evidence" value="ECO:0007669"/>
    <property type="project" value="UniProtKB-KW"/>
</dbReference>
<feature type="domain" description="HTH araC/xylS-type" evidence="9">
    <location>
        <begin position="8"/>
        <end position="80"/>
    </location>
</feature>
<dbReference type="GO" id="GO:0043565">
    <property type="term" value="F:sequence-specific DNA binding"/>
    <property type="evidence" value="ECO:0007669"/>
    <property type="project" value="InterPro"/>
</dbReference>
<keyword evidence="6" id="KW-0804">Transcription</keyword>
<keyword evidence="5" id="KW-0805">Transcription regulation</keyword>
<keyword evidence="3 10" id="KW-0808">Transferase</keyword>
<evidence type="ECO:0000256" key="6">
    <source>
        <dbReference type="ARBA" id="ARBA00023163"/>
    </source>
</evidence>
<dbReference type="EMBL" id="AWSV01000150">
    <property type="protein sequence ID" value="ERI81887.1"/>
    <property type="molecule type" value="Genomic_DNA"/>
</dbReference>